<feature type="domain" description="CsbD-like" evidence="3">
    <location>
        <begin position="5"/>
        <end position="53"/>
    </location>
</feature>
<dbReference type="Proteomes" id="UP001596098">
    <property type="component" value="Unassembled WGS sequence"/>
</dbReference>
<dbReference type="SUPFAM" id="SSF69047">
    <property type="entry name" value="Hypothetical protein YjbJ"/>
    <property type="match status" value="1"/>
</dbReference>
<feature type="region of interest" description="Disordered" evidence="2">
    <location>
        <begin position="1"/>
        <end position="47"/>
    </location>
</feature>
<evidence type="ECO:0000259" key="3">
    <source>
        <dbReference type="Pfam" id="PF05532"/>
    </source>
</evidence>
<accession>A0ABW1R1H0</accession>
<protein>
    <submittedName>
        <fullName evidence="4">CsbD family protein</fullName>
    </submittedName>
</protein>
<name>A0ABW1R1H0_9ACTN</name>
<organism evidence="4 5">
    <name type="scientific">Nocardioides yefusunii</name>
    <dbReference type="NCBI Taxonomy" id="2500546"/>
    <lineage>
        <taxon>Bacteria</taxon>
        <taxon>Bacillati</taxon>
        <taxon>Actinomycetota</taxon>
        <taxon>Actinomycetes</taxon>
        <taxon>Propionibacteriales</taxon>
        <taxon>Nocardioidaceae</taxon>
        <taxon>Nocardioides</taxon>
    </lineage>
</organism>
<dbReference type="EMBL" id="JBHSQI010000008">
    <property type="protein sequence ID" value="MFC6154720.1"/>
    <property type="molecule type" value="Genomic_DNA"/>
</dbReference>
<feature type="compositionally biased region" description="Basic and acidic residues" evidence="2">
    <location>
        <begin position="1"/>
        <end position="19"/>
    </location>
</feature>
<dbReference type="RefSeq" id="WP_128220883.1">
    <property type="nucleotide sequence ID" value="NZ_CP034929.1"/>
</dbReference>
<comment type="caution">
    <text evidence="4">The sequence shown here is derived from an EMBL/GenBank/DDBJ whole genome shotgun (WGS) entry which is preliminary data.</text>
</comment>
<dbReference type="Pfam" id="PF05532">
    <property type="entry name" value="CsbD"/>
    <property type="match status" value="1"/>
</dbReference>
<evidence type="ECO:0000313" key="5">
    <source>
        <dbReference type="Proteomes" id="UP001596098"/>
    </source>
</evidence>
<reference evidence="5" key="1">
    <citation type="journal article" date="2019" name="Int. J. Syst. Evol. Microbiol.">
        <title>The Global Catalogue of Microorganisms (GCM) 10K type strain sequencing project: providing services to taxonomists for standard genome sequencing and annotation.</title>
        <authorList>
            <consortium name="The Broad Institute Genomics Platform"/>
            <consortium name="The Broad Institute Genome Sequencing Center for Infectious Disease"/>
            <person name="Wu L."/>
            <person name="Ma J."/>
        </authorList>
    </citation>
    <scope>NUCLEOTIDE SEQUENCE [LARGE SCALE GENOMIC DNA]</scope>
    <source>
        <strain evidence="5">DFY28</strain>
    </source>
</reference>
<feature type="compositionally biased region" description="Basic and acidic residues" evidence="2">
    <location>
        <begin position="26"/>
        <end position="47"/>
    </location>
</feature>
<gene>
    <name evidence="4" type="ORF">ACFPWU_13710</name>
</gene>
<dbReference type="InterPro" id="IPR008462">
    <property type="entry name" value="CsbD"/>
</dbReference>
<keyword evidence="5" id="KW-1185">Reference proteome</keyword>
<comment type="similarity">
    <text evidence="1">Belongs to the UPF0337 (CsbD) family.</text>
</comment>
<sequence length="60" mass="6410">MGDWKHKAEEGLGKAKETVGDATGQDDLKTEGQADQAEAKVKQVGDKIKDVAQGLKDKLT</sequence>
<evidence type="ECO:0000256" key="1">
    <source>
        <dbReference type="ARBA" id="ARBA00009129"/>
    </source>
</evidence>
<evidence type="ECO:0000256" key="2">
    <source>
        <dbReference type="SAM" id="MobiDB-lite"/>
    </source>
</evidence>
<proteinExistence type="inferred from homology"/>
<evidence type="ECO:0000313" key="4">
    <source>
        <dbReference type="EMBL" id="MFC6154720.1"/>
    </source>
</evidence>
<dbReference type="InterPro" id="IPR036629">
    <property type="entry name" value="YjbJ_sf"/>
</dbReference>